<dbReference type="Gene3D" id="1.20.1250.20">
    <property type="entry name" value="MFS general substrate transporter like domains"/>
    <property type="match status" value="2"/>
</dbReference>
<feature type="transmembrane region" description="Helical" evidence="5">
    <location>
        <begin position="222"/>
        <end position="246"/>
    </location>
</feature>
<dbReference type="OrthoDB" id="146345at2"/>
<feature type="transmembrane region" description="Helical" evidence="5">
    <location>
        <begin position="287"/>
        <end position="310"/>
    </location>
</feature>
<dbReference type="AlphaFoldDB" id="A0A0L6CIG2"/>
<comment type="caution">
    <text evidence="7">The sequence shown here is derived from an EMBL/GenBank/DDBJ whole genome shotgun (WGS) entry which is preliminary data.</text>
</comment>
<feature type="transmembrane region" description="Helical" evidence="5">
    <location>
        <begin position="67"/>
        <end position="84"/>
    </location>
</feature>
<dbReference type="Proteomes" id="UP000037397">
    <property type="component" value="Unassembled WGS sequence"/>
</dbReference>
<dbReference type="PANTHER" id="PTHR11360">
    <property type="entry name" value="MONOCARBOXYLATE TRANSPORTER"/>
    <property type="match status" value="1"/>
</dbReference>
<feature type="transmembrane region" description="Helical" evidence="5">
    <location>
        <begin position="124"/>
        <end position="148"/>
    </location>
</feature>
<organism evidence="7 8">
    <name type="scientific">Luteipulveratus halotolerans</name>
    <dbReference type="NCBI Taxonomy" id="1631356"/>
    <lineage>
        <taxon>Bacteria</taxon>
        <taxon>Bacillati</taxon>
        <taxon>Actinomycetota</taxon>
        <taxon>Actinomycetes</taxon>
        <taxon>Micrococcales</taxon>
        <taxon>Dermacoccaceae</taxon>
        <taxon>Luteipulveratus</taxon>
    </lineage>
</organism>
<evidence type="ECO:0000256" key="4">
    <source>
        <dbReference type="ARBA" id="ARBA00023136"/>
    </source>
</evidence>
<dbReference type="InterPro" id="IPR020846">
    <property type="entry name" value="MFS_dom"/>
</dbReference>
<keyword evidence="4 5" id="KW-0472">Membrane</keyword>
<keyword evidence="2 5" id="KW-0812">Transmembrane</keyword>
<evidence type="ECO:0000256" key="3">
    <source>
        <dbReference type="ARBA" id="ARBA00022989"/>
    </source>
</evidence>
<dbReference type="GO" id="GO:0005886">
    <property type="term" value="C:plasma membrane"/>
    <property type="evidence" value="ECO:0007669"/>
    <property type="project" value="UniProtKB-SubCell"/>
</dbReference>
<dbReference type="PANTHER" id="PTHR11360:SF284">
    <property type="entry name" value="EG:103B4.3 PROTEIN-RELATED"/>
    <property type="match status" value="1"/>
</dbReference>
<feature type="transmembrane region" description="Helical" evidence="5">
    <location>
        <begin position="380"/>
        <end position="400"/>
    </location>
</feature>
<dbReference type="SUPFAM" id="SSF103473">
    <property type="entry name" value="MFS general substrate transporter"/>
    <property type="match status" value="1"/>
</dbReference>
<evidence type="ECO:0000259" key="6">
    <source>
        <dbReference type="PROSITE" id="PS50850"/>
    </source>
</evidence>
<dbReference type="InterPro" id="IPR011701">
    <property type="entry name" value="MFS"/>
</dbReference>
<evidence type="ECO:0000313" key="8">
    <source>
        <dbReference type="Proteomes" id="UP000037397"/>
    </source>
</evidence>
<name>A0A0L6CIG2_9MICO</name>
<accession>A0A0L6CIG2</accession>
<dbReference type="EMBL" id="LAIR01000002">
    <property type="protein sequence ID" value="KNX37504.1"/>
    <property type="molecule type" value="Genomic_DNA"/>
</dbReference>
<protein>
    <submittedName>
        <fullName evidence="7">MFS transporter</fullName>
    </submittedName>
</protein>
<evidence type="ECO:0000313" key="7">
    <source>
        <dbReference type="EMBL" id="KNX37504.1"/>
    </source>
</evidence>
<dbReference type="Pfam" id="PF07690">
    <property type="entry name" value="MFS_1"/>
    <property type="match status" value="1"/>
</dbReference>
<keyword evidence="3 5" id="KW-1133">Transmembrane helix</keyword>
<feature type="domain" description="Major facilitator superfamily (MFS) profile" evidence="6">
    <location>
        <begin position="1"/>
        <end position="404"/>
    </location>
</feature>
<feature type="transmembrane region" description="Helical" evidence="5">
    <location>
        <begin position="258"/>
        <end position="280"/>
    </location>
</feature>
<dbReference type="InterPro" id="IPR036259">
    <property type="entry name" value="MFS_trans_sf"/>
</dbReference>
<feature type="transmembrane region" description="Helical" evidence="5">
    <location>
        <begin position="349"/>
        <end position="368"/>
    </location>
</feature>
<sequence length="421" mass="44024">MAGVTFLTIIGAAGFRSTPGVLMEPLHEEFGWSHGIIGSAVSLNLVLFGLTAPFSAALMERFGIRRVVAIALVLVSVGSLLPVWMTQSWQLIVCWGLLVGLGTGSMSMAMVATVTSRWFVARRGLVSGVLTAAGATGQLIFLPVLAHIADAHGWRWSAAVTAGVALLVVPLVLWRMRDYPGSVGATPYGSPAGTPVAGPPAPATGIAGLAVRTLRDAARQPIFWLLAGTFAICGASTNGLVGTHFIPAAHDHGMSEPTAASLLALIGVFDVVGTIFSGWLTDRMSSGALLAIYYGLRGLSLFLLPTLFAVTVHPSMFVFILFYGLDWVATVPPTLALCRQYFGERAPIVFGWVFASHQVGAAIAAVLAGAVRDRLGDYDLAWYVSGALCLLAAGLCLLMVGGRQRPATPDENAAATVPAKV</sequence>
<evidence type="ECO:0000256" key="1">
    <source>
        <dbReference type="ARBA" id="ARBA00004651"/>
    </source>
</evidence>
<feature type="transmembrane region" description="Helical" evidence="5">
    <location>
        <begin position="90"/>
        <end position="112"/>
    </location>
</feature>
<dbReference type="GO" id="GO:0022857">
    <property type="term" value="F:transmembrane transporter activity"/>
    <property type="evidence" value="ECO:0007669"/>
    <property type="project" value="InterPro"/>
</dbReference>
<comment type="subcellular location">
    <subcellularLocation>
        <location evidence="1">Cell membrane</location>
        <topology evidence="1">Multi-pass membrane protein</topology>
    </subcellularLocation>
</comment>
<evidence type="ECO:0000256" key="5">
    <source>
        <dbReference type="SAM" id="Phobius"/>
    </source>
</evidence>
<dbReference type="STRING" id="1631356.VV01_10650"/>
<evidence type="ECO:0000256" key="2">
    <source>
        <dbReference type="ARBA" id="ARBA00022692"/>
    </source>
</evidence>
<gene>
    <name evidence="7" type="ORF">VV01_10650</name>
</gene>
<dbReference type="InterPro" id="IPR050327">
    <property type="entry name" value="Proton-linked_MCT"/>
</dbReference>
<proteinExistence type="predicted"/>
<feature type="transmembrane region" description="Helical" evidence="5">
    <location>
        <begin position="316"/>
        <end position="337"/>
    </location>
</feature>
<feature type="transmembrane region" description="Helical" evidence="5">
    <location>
        <begin position="154"/>
        <end position="174"/>
    </location>
</feature>
<keyword evidence="8" id="KW-1185">Reference proteome</keyword>
<dbReference type="CDD" id="cd17355">
    <property type="entry name" value="MFS_YcxA_like"/>
    <property type="match status" value="1"/>
</dbReference>
<dbReference type="PROSITE" id="PS50850">
    <property type="entry name" value="MFS"/>
    <property type="match status" value="1"/>
</dbReference>
<feature type="transmembrane region" description="Helical" evidence="5">
    <location>
        <begin position="33"/>
        <end position="55"/>
    </location>
</feature>
<dbReference type="PATRIC" id="fig|1631356.3.peg.2079"/>
<reference evidence="8" key="1">
    <citation type="submission" date="2015-03" db="EMBL/GenBank/DDBJ databases">
        <title>Luteipulveratus halotolerans sp. nov., a novel actinobacterium (Dermacoccaceae) from Sarawak, Malaysia.</title>
        <authorList>
            <person name="Juboi H."/>
            <person name="Basik A."/>
            <person name="Shamsul S.S."/>
            <person name="Arnold P."/>
            <person name="Schmitt E.K."/>
            <person name="Sanglier J.-J."/>
            <person name="Yeo T."/>
        </authorList>
    </citation>
    <scope>NUCLEOTIDE SEQUENCE [LARGE SCALE GENOMIC DNA]</scope>
    <source>
        <strain evidence="8">C296001</strain>
    </source>
</reference>